<accession>E6PQ24</accession>
<evidence type="ECO:0000313" key="2">
    <source>
        <dbReference type="EMBL" id="CBH97028.1"/>
    </source>
</evidence>
<sequence>MNEPLHINSQATSEAHQTANGQGQQEQQIPESLVRKHGLASEFRITADALRRLGEDFDLDKLLSWFSKPRP</sequence>
<protein>
    <submittedName>
        <fullName evidence="2">Uncharacterized protein</fullName>
    </submittedName>
</protein>
<comment type="caution">
    <text evidence="2">The sequence shown here is derived from an EMBL/GenBank/DDBJ whole genome shotgun (WGS) entry which is preliminary data.</text>
</comment>
<gene>
    <name evidence="2" type="ORF">CARN2_1638</name>
</gene>
<evidence type="ECO:0000256" key="1">
    <source>
        <dbReference type="SAM" id="MobiDB-lite"/>
    </source>
</evidence>
<feature type="region of interest" description="Disordered" evidence="1">
    <location>
        <begin position="1"/>
        <end position="32"/>
    </location>
</feature>
<feature type="compositionally biased region" description="Polar residues" evidence="1">
    <location>
        <begin position="7"/>
        <end position="20"/>
    </location>
</feature>
<proteinExistence type="predicted"/>
<name>E6PQ24_9ZZZZ</name>
<dbReference type="EMBL" id="CABM01000040">
    <property type="protein sequence ID" value="CBH97028.1"/>
    <property type="molecule type" value="Genomic_DNA"/>
</dbReference>
<reference evidence="2" key="1">
    <citation type="submission" date="2009-10" db="EMBL/GenBank/DDBJ databases">
        <title>Diversity of trophic interactions inside an arsenic-rich microbial ecosystem.</title>
        <authorList>
            <person name="Bertin P.N."/>
            <person name="Heinrich-Salmeron A."/>
            <person name="Pelletier E."/>
            <person name="Goulhen-Chollet F."/>
            <person name="Arsene-Ploetze F."/>
            <person name="Gallien S."/>
            <person name="Calteau A."/>
            <person name="Vallenet D."/>
            <person name="Casiot C."/>
            <person name="Chane-Woon-Ming B."/>
            <person name="Giloteaux L."/>
            <person name="Barakat M."/>
            <person name="Bonnefoy V."/>
            <person name="Bruneel O."/>
            <person name="Chandler M."/>
            <person name="Cleiss J."/>
            <person name="Duran R."/>
            <person name="Elbaz-Poulichet F."/>
            <person name="Fonknechten N."/>
            <person name="Lauga B."/>
            <person name="Mornico D."/>
            <person name="Ortet P."/>
            <person name="Schaeffer C."/>
            <person name="Siguier P."/>
            <person name="Alexander Thil Smith A."/>
            <person name="Van Dorsselaer A."/>
            <person name="Weissenbach J."/>
            <person name="Medigue C."/>
            <person name="Le Paslier D."/>
        </authorList>
    </citation>
    <scope>NUCLEOTIDE SEQUENCE</scope>
</reference>
<organism evidence="2">
    <name type="scientific">mine drainage metagenome</name>
    <dbReference type="NCBI Taxonomy" id="410659"/>
    <lineage>
        <taxon>unclassified sequences</taxon>
        <taxon>metagenomes</taxon>
        <taxon>ecological metagenomes</taxon>
    </lineage>
</organism>
<dbReference type="AlphaFoldDB" id="E6PQ24"/>